<dbReference type="HOGENOM" id="CLU_3365378_0_0_5"/>
<reference evidence="6" key="1">
    <citation type="journal article" date="2011" name="J. Bacteriol.">
        <title>Genome sequences of eight morphologically diverse alphaproteobacteria.</title>
        <authorList>
            <consortium name="US DOE Joint Genome Institute"/>
            <person name="Brown P.J."/>
            <person name="Kysela D.T."/>
            <person name="Buechlein A."/>
            <person name="Hemmerich C."/>
            <person name="Brun Y.V."/>
        </authorList>
    </citation>
    <scope>NUCLEOTIDE SEQUENCE [LARGE SCALE GENOMIC DNA]</scope>
    <source>
        <strain evidence="6">ATCC 51888 / DSM 1869 / NCIB 11706 / TK 0415</strain>
    </source>
</reference>
<dbReference type="UniPathway" id="UPA00539"/>
<dbReference type="KEGG" id="hdn:Hden_0553"/>
<evidence type="ECO:0000256" key="2">
    <source>
        <dbReference type="ARBA" id="ARBA00009325"/>
    </source>
</evidence>
<dbReference type="GO" id="GO:0018189">
    <property type="term" value="P:pyrroloquinoline quinone biosynthetic process"/>
    <property type="evidence" value="ECO:0007669"/>
    <property type="project" value="UniProtKB-UniPathway"/>
</dbReference>
<evidence type="ECO:0000313" key="6">
    <source>
        <dbReference type="Proteomes" id="UP000002033"/>
    </source>
</evidence>
<sequence length="35" mass="4092">MQESLLKEPEAKTWVAPAYCDLRLGFEVTAYIYVR</sequence>
<dbReference type="Pfam" id="PF08042">
    <property type="entry name" value="PqqA"/>
    <property type="match status" value="1"/>
</dbReference>
<dbReference type="Proteomes" id="UP000002033">
    <property type="component" value="Chromosome"/>
</dbReference>
<comment type="similarity">
    <text evidence="2">Belongs to the PqqA family.</text>
</comment>
<accession>D8JSB5</accession>
<evidence type="ECO:0000256" key="3">
    <source>
        <dbReference type="ARBA" id="ARBA00015086"/>
    </source>
</evidence>
<dbReference type="AlphaFoldDB" id="D8JSB5"/>
<proteinExistence type="inferred from homology"/>
<keyword evidence="6" id="KW-1185">Reference proteome</keyword>
<protein>
    <recommendedName>
        <fullName evidence="3">Coenzyme PQQ synthesis protein A</fullName>
    </recommendedName>
</protein>
<comment type="pathway">
    <text evidence="1">Cofactor biosynthesis; pyrroloquinoline quinone biosynthesis.</text>
</comment>
<dbReference type="NCBIfam" id="TIGR02107">
    <property type="entry name" value="PQQ_syn_pqqA"/>
    <property type="match status" value="1"/>
</dbReference>
<dbReference type="EMBL" id="CP002083">
    <property type="protein sequence ID" value="ADJ22374.1"/>
    <property type="molecule type" value="Genomic_DNA"/>
</dbReference>
<dbReference type="OrthoDB" id="7933856at2"/>
<dbReference type="STRING" id="582899.Hden_0553"/>
<gene>
    <name evidence="5" type="ordered locus">Hden_0553</name>
</gene>
<name>D8JSB5_HYPDA</name>
<dbReference type="InterPro" id="IPR011725">
    <property type="entry name" value="PQQ_synth_PqqA"/>
</dbReference>
<evidence type="ECO:0000313" key="5">
    <source>
        <dbReference type="EMBL" id="ADJ22374.1"/>
    </source>
</evidence>
<keyword evidence="4" id="KW-0884">PQQ biosynthesis</keyword>
<dbReference type="RefSeq" id="WP_013214591.1">
    <property type="nucleotide sequence ID" value="NC_014313.1"/>
</dbReference>
<organism evidence="5 6">
    <name type="scientific">Hyphomicrobium denitrificans (strain ATCC 51888 / DSM 1869 / NCIMB 11706 / TK 0415)</name>
    <dbReference type="NCBI Taxonomy" id="582899"/>
    <lineage>
        <taxon>Bacteria</taxon>
        <taxon>Pseudomonadati</taxon>
        <taxon>Pseudomonadota</taxon>
        <taxon>Alphaproteobacteria</taxon>
        <taxon>Hyphomicrobiales</taxon>
        <taxon>Hyphomicrobiaceae</taxon>
        <taxon>Hyphomicrobium</taxon>
    </lineage>
</organism>
<evidence type="ECO:0000256" key="1">
    <source>
        <dbReference type="ARBA" id="ARBA00004886"/>
    </source>
</evidence>
<evidence type="ECO:0000256" key="4">
    <source>
        <dbReference type="ARBA" id="ARBA00022905"/>
    </source>
</evidence>